<proteinExistence type="predicted"/>
<dbReference type="AlphaFoldDB" id="A0AAV6GKZ4"/>
<evidence type="ECO:0000313" key="1">
    <source>
        <dbReference type="EMBL" id="KAG5274682.1"/>
    </source>
</evidence>
<evidence type="ECO:0000313" key="2">
    <source>
        <dbReference type="Proteomes" id="UP000823561"/>
    </source>
</evidence>
<dbReference type="EMBL" id="JADWDJ010000010">
    <property type="protein sequence ID" value="KAG5274682.1"/>
    <property type="molecule type" value="Genomic_DNA"/>
</dbReference>
<accession>A0AAV6GKZ4</accession>
<sequence length="74" mass="8476">MRRIPMLRRFIFLARRACKRKGVSRAVGFSSAFIHNHEKCPRRLKADSAAFSKEDSVEVLYSCCALERTSQLGD</sequence>
<dbReference type="Proteomes" id="UP000823561">
    <property type="component" value="Chromosome 10"/>
</dbReference>
<reference evidence="1" key="1">
    <citation type="submission" date="2020-10" db="EMBL/GenBank/DDBJ databases">
        <title>Chromosome-scale genome assembly of the Allis shad, Alosa alosa.</title>
        <authorList>
            <person name="Margot Z."/>
            <person name="Christophe K."/>
            <person name="Cabau C."/>
            <person name="Louis A."/>
            <person name="Berthelot C."/>
            <person name="Parey E."/>
            <person name="Roest Crollius H."/>
            <person name="Montfort J."/>
            <person name="Robinson-Rechavi M."/>
            <person name="Bucao C."/>
            <person name="Bouchez O."/>
            <person name="Gislard M."/>
            <person name="Lluch J."/>
            <person name="Milhes M."/>
            <person name="Lampietro C."/>
            <person name="Lopez Roques C."/>
            <person name="Donnadieu C."/>
            <person name="Braasch I."/>
            <person name="Desvignes T."/>
            <person name="Postlethwait J."/>
            <person name="Bobe J."/>
            <person name="Guiguen Y."/>
        </authorList>
    </citation>
    <scope>NUCLEOTIDE SEQUENCE</scope>
    <source>
        <strain evidence="1">M-15738</strain>
        <tissue evidence="1">Blood</tissue>
    </source>
</reference>
<comment type="caution">
    <text evidence="1">The sequence shown here is derived from an EMBL/GenBank/DDBJ whole genome shotgun (WGS) entry which is preliminary data.</text>
</comment>
<keyword evidence="2" id="KW-1185">Reference proteome</keyword>
<name>A0AAV6GKZ4_9TELE</name>
<gene>
    <name evidence="1" type="ORF">AALO_G00138990</name>
</gene>
<protein>
    <submittedName>
        <fullName evidence="1">Uncharacterized protein</fullName>
    </submittedName>
</protein>
<organism evidence="1 2">
    <name type="scientific">Alosa alosa</name>
    <name type="common">allis shad</name>
    <dbReference type="NCBI Taxonomy" id="278164"/>
    <lineage>
        <taxon>Eukaryota</taxon>
        <taxon>Metazoa</taxon>
        <taxon>Chordata</taxon>
        <taxon>Craniata</taxon>
        <taxon>Vertebrata</taxon>
        <taxon>Euteleostomi</taxon>
        <taxon>Actinopterygii</taxon>
        <taxon>Neopterygii</taxon>
        <taxon>Teleostei</taxon>
        <taxon>Clupei</taxon>
        <taxon>Clupeiformes</taxon>
        <taxon>Clupeoidei</taxon>
        <taxon>Clupeidae</taxon>
        <taxon>Alosa</taxon>
    </lineage>
</organism>